<evidence type="ECO:0000313" key="4">
    <source>
        <dbReference type="EMBL" id="GID67692.1"/>
    </source>
</evidence>
<evidence type="ECO:0000313" key="5">
    <source>
        <dbReference type="Proteomes" id="UP000619479"/>
    </source>
</evidence>
<gene>
    <name evidence="4" type="ORF">Acy02nite_55730</name>
</gene>
<dbReference type="Pfam" id="PF00990">
    <property type="entry name" value="GGDEF"/>
    <property type="match status" value="1"/>
</dbReference>
<dbReference type="EMBL" id="BOMH01000041">
    <property type="protein sequence ID" value="GID67692.1"/>
    <property type="molecule type" value="Genomic_DNA"/>
</dbReference>
<comment type="caution">
    <text evidence="4">The sequence shown here is derived from an EMBL/GenBank/DDBJ whole genome shotgun (WGS) entry which is preliminary data.</text>
</comment>
<dbReference type="CDD" id="cd01949">
    <property type="entry name" value="GGDEF"/>
    <property type="match status" value="1"/>
</dbReference>
<reference evidence="4" key="1">
    <citation type="submission" date="2021-01" db="EMBL/GenBank/DDBJ databases">
        <title>Whole genome shotgun sequence of Actinoplanes cyaneus NBRC 14990.</title>
        <authorList>
            <person name="Komaki H."/>
            <person name="Tamura T."/>
        </authorList>
    </citation>
    <scope>NUCLEOTIDE SEQUENCE</scope>
    <source>
        <strain evidence="4">NBRC 14990</strain>
    </source>
</reference>
<dbReference type="SMART" id="SM00267">
    <property type="entry name" value="GGDEF"/>
    <property type="match status" value="1"/>
</dbReference>
<accession>A0A919IM08</accession>
<dbReference type="SUPFAM" id="SSF55073">
    <property type="entry name" value="Nucleotide cyclase"/>
    <property type="match status" value="1"/>
</dbReference>
<name>A0A919IM08_9ACTN</name>
<keyword evidence="2" id="KW-1133">Transmembrane helix</keyword>
<keyword evidence="2" id="KW-0472">Membrane</keyword>
<keyword evidence="5" id="KW-1185">Reference proteome</keyword>
<dbReference type="PANTHER" id="PTHR45138">
    <property type="entry name" value="REGULATORY COMPONENTS OF SENSORY TRANSDUCTION SYSTEM"/>
    <property type="match status" value="1"/>
</dbReference>
<dbReference type="GO" id="GO:0052621">
    <property type="term" value="F:diguanylate cyclase activity"/>
    <property type="evidence" value="ECO:0007669"/>
    <property type="project" value="TreeGrafter"/>
</dbReference>
<dbReference type="InterPro" id="IPR050469">
    <property type="entry name" value="Diguanylate_Cyclase"/>
</dbReference>
<protein>
    <recommendedName>
        <fullName evidence="3">GGDEF domain-containing protein</fullName>
    </recommendedName>
</protein>
<feature type="transmembrane region" description="Helical" evidence="2">
    <location>
        <begin position="73"/>
        <end position="94"/>
    </location>
</feature>
<dbReference type="Proteomes" id="UP000619479">
    <property type="component" value="Unassembled WGS sequence"/>
</dbReference>
<dbReference type="InterPro" id="IPR000160">
    <property type="entry name" value="GGDEF_dom"/>
</dbReference>
<dbReference type="PROSITE" id="PS50887">
    <property type="entry name" value="GGDEF"/>
    <property type="match status" value="1"/>
</dbReference>
<feature type="transmembrane region" description="Helical" evidence="2">
    <location>
        <begin position="44"/>
        <end position="61"/>
    </location>
</feature>
<dbReference type="PANTHER" id="PTHR45138:SF9">
    <property type="entry name" value="DIGUANYLATE CYCLASE DGCM-RELATED"/>
    <property type="match status" value="1"/>
</dbReference>
<sequence length="522" mass="55905">MVNESHTTADGKPMKHWSPRALPVMAAVMGVPTLVVPGSLTAQLTYTLAFCVIVGSAWLAVRASTDSRWPRSLMAGALTVWLAGDLLSSVLTWRFGGLGALSAADVFWVLGYPLLACGLIVMVRRRAPGRLREATLDGLAMATVVGVLFWQFLVLPEISGSTMSPAVVLGVFYPFGDVLLFVAGTLLVLAPGNRHGSTGYLVSGLAITFAGDVVIAVLAAVLPDLDTGRLDALLLLANSMIAAALWDRSSPCPAGARADGERLHPARLVFLGIALIALPVLTQTRVRDDLLGRTVSLSATVLLTIIILVRFVLVVRSQERATSALAHRATHDDLTGLVNRQELHARLTAALQQHRDGGPTLHFLDLNGFKAINDRYGHAAGDFVLTEVARRLRRETRAADTVARLGGDEFVVVTDDTAGAADLSHRLRTAVRATMTFREHQLTVDVSIGVVSAADLHRPDSDLLLATADDQMYRDKRRRRDDTADEATDGNSGRLRLTAPPAVVSTPRPARMETTVGRGSVP</sequence>
<organism evidence="4 5">
    <name type="scientific">Actinoplanes cyaneus</name>
    <dbReference type="NCBI Taxonomy" id="52696"/>
    <lineage>
        <taxon>Bacteria</taxon>
        <taxon>Bacillati</taxon>
        <taxon>Actinomycetota</taxon>
        <taxon>Actinomycetes</taxon>
        <taxon>Micromonosporales</taxon>
        <taxon>Micromonosporaceae</taxon>
        <taxon>Actinoplanes</taxon>
    </lineage>
</organism>
<feature type="transmembrane region" description="Helical" evidence="2">
    <location>
        <begin position="201"/>
        <end position="222"/>
    </location>
</feature>
<feature type="transmembrane region" description="Helical" evidence="2">
    <location>
        <begin position="266"/>
        <end position="284"/>
    </location>
</feature>
<feature type="transmembrane region" description="Helical" evidence="2">
    <location>
        <begin position="106"/>
        <end position="123"/>
    </location>
</feature>
<feature type="transmembrane region" description="Helical" evidence="2">
    <location>
        <begin position="290"/>
        <end position="313"/>
    </location>
</feature>
<feature type="transmembrane region" description="Helical" evidence="2">
    <location>
        <begin position="135"/>
        <end position="154"/>
    </location>
</feature>
<evidence type="ECO:0000256" key="2">
    <source>
        <dbReference type="SAM" id="Phobius"/>
    </source>
</evidence>
<evidence type="ECO:0000256" key="1">
    <source>
        <dbReference type="SAM" id="MobiDB-lite"/>
    </source>
</evidence>
<dbReference type="InterPro" id="IPR029787">
    <property type="entry name" value="Nucleotide_cyclase"/>
</dbReference>
<evidence type="ECO:0000259" key="3">
    <source>
        <dbReference type="PROSITE" id="PS50887"/>
    </source>
</evidence>
<dbReference type="NCBIfam" id="TIGR00254">
    <property type="entry name" value="GGDEF"/>
    <property type="match status" value="1"/>
</dbReference>
<keyword evidence="2" id="KW-0812">Transmembrane</keyword>
<dbReference type="InterPro" id="IPR043128">
    <property type="entry name" value="Rev_trsase/Diguanyl_cyclase"/>
</dbReference>
<feature type="domain" description="GGDEF" evidence="3">
    <location>
        <begin position="357"/>
        <end position="488"/>
    </location>
</feature>
<proteinExistence type="predicted"/>
<feature type="transmembrane region" description="Helical" evidence="2">
    <location>
        <begin position="21"/>
        <end position="38"/>
    </location>
</feature>
<dbReference type="Gene3D" id="3.30.70.270">
    <property type="match status" value="1"/>
</dbReference>
<feature type="transmembrane region" description="Helical" evidence="2">
    <location>
        <begin position="166"/>
        <end position="189"/>
    </location>
</feature>
<dbReference type="AlphaFoldDB" id="A0A919IM08"/>
<feature type="region of interest" description="Disordered" evidence="1">
    <location>
        <begin position="475"/>
        <end position="522"/>
    </location>
</feature>